<evidence type="ECO:0000256" key="1">
    <source>
        <dbReference type="ARBA" id="ARBA00022617"/>
    </source>
</evidence>
<keyword evidence="2 5" id="KW-0479">Metal-binding</keyword>
<feature type="non-terminal residue" evidence="7">
    <location>
        <position position="74"/>
    </location>
</feature>
<dbReference type="InterPro" id="IPR036400">
    <property type="entry name" value="Cyt_B5-like_heme/steroid_sf"/>
</dbReference>
<feature type="domain" description="Cytochrome b5 heme-binding" evidence="6">
    <location>
        <begin position="1"/>
        <end position="74"/>
    </location>
</feature>
<keyword evidence="1 5" id="KW-0349">Heme</keyword>
<name>A0A1E7FT43_9STRA</name>
<evidence type="ECO:0000256" key="4">
    <source>
        <dbReference type="ARBA" id="ARBA00038168"/>
    </source>
</evidence>
<dbReference type="SMART" id="SM01117">
    <property type="entry name" value="Cyt-b5"/>
    <property type="match status" value="1"/>
</dbReference>
<dbReference type="AlphaFoldDB" id="A0A1E7FT43"/>
<keyword evidence="8" id="KW-1185">Reference proteome</keyword>
<dbReference type="InterPro" id="IPR050668">
    <property type="entry name" value="Cytochrome_b5"/>
</dbReference>
<dbReference type="InterPro" id="IPR001199">
    <property type="entry name" value="Cyt_B5-like_heme/steroid-bd"/>
</dbReference>
<organism evidence="7 8">
    <name type="scientific">Fragilariopsis cylindrus CCMP1102</name>
    <dbReference type="NCBI Taxonomy" id="635003"/>
    <lineage>
        <taxon>Eukaryota</taxon>
        <taxon>Sar</taxon>
        <taxon>Stramenopiles</taxon>
        <taxon>Ochrophyta</taxon>
        <taxon>Bacillariophyta</taxon>
        <taxon>Bacillariophyceae</taxon>
        <taxon>Bacillariophycidae</taxon>
        <taxon>Bacillariales</taxon>
        <taxon>Bacillariaceae</taxon>
        <taxon>Fragilariopsis</taxon>
    </lineage>
</organism>
<dbReference type="PANTHER" id="PTHR19359:SF146">
    <property type="entry name" value="B5, PUTATIVE-RELATED"/>
    <property type="match status" value="1"/>
</dbReference>
<evidence type="ECO:0000256" key="3">
    <source>
        <dbReference type="ARBA" id="ARBA00023004"/>
    </source>
</evidence>
<sequence>YYTRFEIQRHNTEASAWIVAGDNIYDVTDYVEHHPGGKSSLMKKIGGGVDCTKDLMFHSRSAQDHWNKYLVGKV</sequence>
<keyword evidence="3 5" id="KW-0408">Iron</keyword>
<dbReference type="PANTHER" id="PTHR19359">
    <property type="entry name" value="CYTOCHROME B5"/>
    <property type="match status" value="1"/>
</dbReference>
<evidence type="ECO:0000313" key="7">
    <source>
        <dbReference type="EMBL" id="OEU21328.1"/>
    </source>
</evidence>
<dbReference type="Proteomes" id="UP000095751">
    <property type="component" value="Unassembled WGS sequence"/>
</dbReference>
<dbReference type="PROSITE" id="PS00191">
    <property type="entry name" value="CYTOCHROME_B5_1"/>
    <property type="match status" value="1"/>
</dbReference>
<evidence type="ECO:0000256" key="5">
    <source>
        <dbReference type="RuleBase" id="RU362121"/>
    </source>
</evidence>
<evidence type="ECO:0000259" key="6">
    <source>
        <dbReference type="PROSITE" id="PS50255"/>
    </source>
</evidence>
<dbReference type="GO" id="GO:0016020">
    <property type="term" value="C:membrane"/>
    <property type="evidence" value="ECO:0007669"/>
    <property type="project" value="TreeGrafter"/>
</dbReference>
<dbReference type="InterPro" id="IPR018506">
    <property type="entry name" value="Cyt_B5_heme-BS"/>
</dbReference>
<dbReference type="Gene3D" id="3.10.120.10">
    <property type="entry name" value="Cytochrome b5-like heme/steroid binding domain"/>
    <property type="match status" value="1"/>
</dbReference>
<dbReference type="OrthoDB" id="43646at2759"/>
<evidence type="ECO:0000256" key="2">
    <source>
        <dbReference type="ARBA" id="ARBA00022723"/>
    </source>
</evidence>
<dbReference type="FunFam" id="3.10.120.10:FF:000007">
    <property type="entry name" value="Sulfite oxidase, mitochondrial"/>
    <property type="match status" value="1"/>
</dbReference>
<dbReference type="GO" id="GO:0046872">
    <property type="term" value="F:metal ion binding"/>
    <property type="evidence" value="ECO:0007669"/>
    <property type="project" value="UniProtKB-UniRule"/>
</dbReference>
<comment type="similarity">
    <text evidence="4 5">Belongs to the cytochrome b5 family.</text>
</comment>
<gene>
    <name evidence="7" type="ORF">FRACYDRAFT_165060</name>
</gene>
<reference evidence="7 8" key="1">
    <citation type="submission" date="2016-09" db="EMBL/GenBank/DDBJ databases">
        <title>Extensive genetic diversity and differential bi-allelic expression allows diatom success in the polar Southern Ocean.</title>
        <authorList>
            <consortium name="DOE Joint Genome Institute"/>
            <person name="Mock T."/>
            <person name="Otillar R.P."/>
            <person name="Strauss J."/>
            <person name="Dupont C."/>
            <person name="Frickenhaus S."/>
            <person name="Maumus F."/>
            <person name="Mcmullan M."/>
            <person name="Sanges R."/>
            <person name="Schmutz J."/>
            <person name="Toseland A."/>
            <person name="Valas R."/>
            <person name="Veluchamy A."/>
            <person name="Ward B.J."/>
            <person name="Allen A."/>
            <person name="Barry K."/>
            <person name="Falciatore A."/>
            <person name="Ferrante M."/>
            <person name="Fortunato A.E."/>
            <person name="Gloeckner G."/>
            <person name="Gruber A."/>
            <person name="Hipkin R."/>
            <person name="Janech M."/>
            <person name="Kroth P."/>
            <person name="Leese F."/>
            <person name="Lindquist E."/>
            <person name="Lyon B.R."/>
            <person name="Martin J."/>
            <person name="Mayer C."/>
            <person name="Parker M."/>
            <person name="Quesneville H."/>
            <person name="Raymond J."/>
            <person name="Uhlig C."/>
            <person name="Valentin K.U."/>
            <person name="Worden A.Z."/>
            <person name="Armbrust E.V."/>
            <person name="Bowler C."/>
            <person name="Green B."/>
            <person name="Moulton V."/>
            <person name="Van Oosterhout C."/>
            <person name="Grigoriev I."/>
        </authorList>
    </citation>
    <scope>NUCLEOTIDE SEQUENCE [LARGE SCALE GENOMIC DNA]</scope>
    <source>
        <strain evidence="7 8">CCMP1102</strain>
    </source>
</reference>
<dbReference type="SUPFAM" id="SSF55856">
    <property type="entry name" value="Cytochrome b5-like heme/steroid binding domain"/>
    <property type="match status" value="1"/>
</dbReference>
<dbReference type="KEGG" id="fcy:FRACYDRAFT_165060"/>
<accession>A0A1E7FT43</accession>
<dbReference type="InParanoid" id="A0A1E7FT43"/>
<dbReference type="PROSITE" id="PS50255">
    <property type="entry name" value="CYTOCHROME_B5_2"/>
    <property type="match status" value="1"/>
</dbReference>
<dbReference type="Pfam" id="PF00173">
    <property type="entry name" value="Cyt-b5"/>
    <property type="match status" value="1"/>
</dbReference>
<protein>
    <submittedName>
        <fullName evidence="7">Cytochrome b5</fullName>
    </submittedName>
</protein>
<evidence type="ECO:0000313" key="8">
    <source>
        <dbReference type="Proteomes" id="UP000095751"/>
    </source>
</evidence>
<dbReference type="PRINTS" id="PR00363">
    <property type="entry name" value="CYTOCHROMEB5"/>
</dbReference>
<dbReference type="EMBL" id="KV784354">
    <property type="protein sequence ID" value="OEU21328.1"/>
    <property type="molecule type" value="Genomic_DNA"/>
</dbReference>
<dbReference type="GO" id="GO:0020037">
    <property type="term" value="F:heme binding"/>
    <property type="evidence" value="ECO:0007669"/>
    <property type="project" value="UniProtKB-UniRule"/>
</dbReference>
<feature type="non-terminal residue" evidence="7">
    <location>
        <position position="1"/>
    </location>
</feature>
<proteinExistence type="inferred from homology"/>